<protein>
    <submittedName>
        <fullName evidence="2">Uncharacterized protein</fullName>
    </submittedName>
</protein>
<feature type="region of interest" description="Disordered" evidence="1">
    <location>
        <begin position="354"/>
        <end position="401"/>
    </location>
</feature>
<name>A0A2H3BH13_9AGAR</name>
<evidence type="ECO:0000313" key="2">
    <source>
        <dbReference type="EMBL" id="PBK62346.1"/>
    </source>
</evidence>
<sequence length="772" mass="86425">MEEHKNQKGWAEGVHAEILDQHVLGFVDTSEHGYQAEEEYFGDVSREYFFLVPWRLEDYEEPPRPLPLFDKTIAYMPKELTPEEAKEKRVKVDDMVKRMRQYLRYRARKLQKKHLHMRRDVINDPYTIFLAQLAGITRPLKAQQAYQEWMVHHSAEVTKKTDKVWEAALRNGETGKPGAGVRMGAARSLFSELTQDGQDIWKTKAKEMAERNKCEYQNALKALPLKSPRERQLCISGLPAFLAPILKGIHDRTGLNVVMLVGGPMPCDGGEIGTMNSVYGKNQEPTPVSWPQWKKQEFDNILLHYHDFLNTVYSNEDRRTAALLEDDMNDPSLWEDGLFSFDDELKGLTEILDDVSNSSDDDSSNDEVENASRKKRPRKGQSTATVNAPGGNAEHDNGDGRARLAVKEPQLSAYEIERLKNIESIQNDPCMKELNEDIRHIREENAPPRPKPKLQKKVADAPSRQSGRLNGEGKDTGEIGGGKERMVLDDIMNRFAPGSSGSSDSSTSTDRVDPVDTVPHPPPLFLLFPSPGINSPNDIAMDVIDTPSASDCVPPTFIRDEFAMDIDAPLQSPQLDVVAMPICKTVIATNRNTTNVFPPSSASSSPAKEDRVATQPSESMNTLTSMTLLHKSNELAIAGAPEWFKSSYMAFAAGGLGPEYNDFLFMFAALEVKLGFHHVCIGLQPKGRPELLTKWVNCGRMKCAMPVLARKDVQEFIDTYGPNGWLGIAATLFWWGKAAVAMEVAVKEKWIEAVHDSAWMLKGLLEFVGVEK</sequence>
<feature type="compositionally biased region" description="Basic and acidic residues" evidence="1">
    <location>
        <begin position="471"/>
        <end position="492"/>
    </location>
</feature>
<keyword evidence="3" id="KW-1185">Reference proteome</keyword>
<gene>
    <name evidence="2" type="ORF">ARMSODRAFT_980806</name>
</gene>
<dbReference type="Proteomes" id="UP000218334">
    <property type="component" value="Unassembled WGS sequence"/>
</dbReference>
<reference evidence="3" key="1">
    <citation type="journal article" date="2017" name="Nat. Ecol. Evol.">
        <title>Genome expansion and lineage-specific genetic innovations in the forest pathogenic fungi Armillaria.</title>
        <authorList>
            <person name="Sipos G."/>
            <person name="Prasanna A.N."/>
            <person name="Walter M.C."/>
            <person name="O'Connor E."/>
            <person name="Balint B."/>
            <person name="Krizsan K."/>
            <person name="Kiss B."/>
            <person name="Hess J."/>
            <person name="Varga T."/>
            <person name="Slot J."/>
            <person name="Riley R."/>
            <person name="Boka B."/>
            <person name="Rigling D."/>
            <person name="Barry K."/>
            <person name="Lee J."/>
            <person name="Mihaltcheva S."/>
            <person name="LaButti K."/>
            <person name="Lipzen A."/>
            <person name="Waldron R."/>
            <person name="Moloney N.M."/>
            <person name="Sperisen C."/>
            <person name="Kredics L."/>
            <person name="Vagvoelgyi C."/>
            <person name="Patrignani A."/>
            <person name="Fitzpatrick D."/>
            <person name="Nagy I."/>
            <person name="Doyle S."/>
            <person name="Anderson J.B."/>
            <person name="Grigoriev I.V."/>
            <person name="Gueldener U."/>
            <person name="Muensterkoetter M."/>
            <person name="Nagy L.G."/>
        </authorList>
    </citation>
    <scope>NUCLEOTIDE SEQUENCE [LARGE SCALE GENOMIC DNA]</scope>
    <source>
        <strain evidence="3">28-4</strain>
    </source>
</reference>
<dbReference type="STRING" id="1076256.A0A2H3BH13"/>
<dbReference type="AlphaFoldDB" id="A0A2H3BH13"/>
<feature type="region of interest" description="Disordered" evidence="1">
    <location>
        <begin position="442"/>
        <end position="518"/>
    </location>
</feature>
<dbReference type="EMBL" id="KZ293467">
    <property type="protein sequence ID" value="PBK62346.1"/>
    <property type="molecule type" value="Genomic_DNA"/>
</dbReference>
<feature type="compositionally biased region" description="Acidic residues" evidence="1">
    <location>
        <begin position="359"/>
        <end position="369"/>
    </location>
</feature>
<accession>A0A2H3BH13</accession>
<organism evidence="2 3">
    <name type="scientific">Armillaria solidipes</name>
    <dbReference type="NCBI Taxonomy" id="1076256"/>
    <lineage>
        <taxon>Eukaryota</taxon>
        <taxon>Fungi</taxon>
        <taxon>Dikarya</taxon>
        <taxon>Basidiomycota</taxon>
        <taxon>Agaricomycotina</taxon>
        <taxon>Agaricomycetes</taxon>
        <taxon>Agaricomycetidae</taxon>
        <taxon>Agaricales</taxon>
        <taxon>Marasmiineae</taxon>
        <taxon>Physalacriaceae</taxon>
        <taxon>Armillaria</taxon>
    </lineage>
</organism>
<proteinExistence type="predicted"/>
<evidence type="ECO:0000313" key="3">
    <source>
        <dbReference type="Proteomes" id="UP000218334"/>
    </source>
</evidence>
<feature type="compositionally biased region" description="Low complexity" evidence="1">
    <location>
        <begin position="497"/>
        <end position="509"/>
    </location>
</feature>
<feature type="region of interest" description="Disordered" evidence="1">
    <location>
        <begin position="594"/>
        <end position="618"/>
    </location>
</feature>
<evidence type="ECO:0000256" key="1">
    <source>
        <dbReference type="SAM" id="MobiDB-lite"/>
    </source>
</evidence>